<feature type="region of interest" description="Disordered" evidence="1">
    <location>
        <begin position="154"/>
        <end position="173"/>
    </location>
</feature>
<protein>
    <submittedName>
        <fullName evidence="2">Uncharacterized protein</fullName>
    </submittedName>
</protein>
<organism evidence="2 3">
    <name type="scientific">Armillaria novae-zelandiae</name>
    <dbReference type="NCBI Taxonomy" id="153914"/>
    <lineage>
        <taxon>Eukaryota</taxon>
        <taxon>Fungi</taxon>
        <taxon>Dikarya</taxon>
        <taxon>Basidiomycota</taxon>
        <taxon>Agaricomycotina</taxon>
        <taxon>Agaricomycetes</taxon>
        <taxon>Agaricomycetidae</taxon>
        <taxon>Agaricales</taxon>
        <taxon>Marasmiineae</taxon>
        <taxon>Physalacriaceae</taxon>
        <taxon>Armillaria</taxon>
    </lineage>
</organism>
<gene>
    <name evidence="2" type="ORF">IW261DRAFT_1553797</name>
</gene>
<evidence type="ECO:0000256" key="1">
    <source>
        <dbReference type="SAM" id="MobiDB-lite"/>
    </source>
</evidence>
<dbReference type="AlphaFoldDB" id="A0AA39NNA0"/>
<keyword evidence="3" id="KW-1185">Reference proteome</keyword>
<dbReference type="SUPFAM" id="SSF50494">
    <property type="entry name" value="Trypsin-like serine proteases"/>
    <property type="match status" value="1"/>
</dbReference>
<dbReference type="EMBL" id="JAUEPR010000066">
    <property type="protein sequence ID" value="KAK0468804.1"/>
    <property type="molecule type" value="Genomic_DNA"/>
</dbReference>
<evidence type="ECO:0000313" key="2">
    <source>
        <dbReference type="EMBL" id="KAK0468804.1"/>
    </source>
</evidence>
<sequence>MEAKPDYRGLPSLSVLVSRISTSPWSYLVFNHKLNTVWDAELARKVHACLDEMIVEWTRRCSQISLRDGRTVVFRCQKVFREFDIADVDVEMHESSVIRSADVQSPLTHALGLFIAAQATPYIEGTGGFFIVEGGDSKNLIVVTARHVVFPTKKGPNSKFERKSGSKPRSNNDTSYQELFASILTRIRRLGFFIEHKERLLQAAEGKDNNMARRAHGKAQQTMDEANETTGALYAFYQDVEKKWKTHASHVLGRVSPLPEGYSKDYAIIEGSTEKMYPNTNFKYPNDRLLKLDNIINDEELRHPTMLDQNDERCLVAIKNVKTTGVMSFYHIPKQWAILPYDNKFGLFSAPGDSSSVIVDGCGRIGGLLTGGAGYVDISYVTPIGFLMESIRANGYPDACRRKGHHNIASSG</sequence>
<proteinExistence type="predicted"/>
<dbReference type="InterPro" id="IPR009003">
    <property type="entry name" value="Peptidase_S1_PA"/>
</dbReference>
<accession>A0AA39NNA0</accession>
<evidence type="ECO:0000313" key="3">
    <source>
        <dbReference type="Proteomes" id="UP001175227"/>
    </source>
</evidence>
<reference evidence="2" key="1">
    <citation type="submission" date="2023-06" db="EMBL/GenBank/DDBJ databases">
        <authorList>
            <consortium name="Lawrence Berkeley National Laboratory"/>
            <person name="Ahrendt S."/>
            <person name="Sahu N."/>
            <person name="Indic B."/>
            <person name="Wong-Bajracharya J."/>
            <person name="Merenyi Z."/>
            <person name="Ke H.-M."/>
            <person name="Monk M."/>
            <person name="Kocsube S."/>
            <person name="Drula E."/>
            <person name="Lipzen A."/>
            <person name="Balint B."/>
            <person name="Henrissat B."/>
            <person name="Andreopoulos B."/>
            <person name="Martin F.M."/>
            <person name="Harder C.B."/>
            <person name="Rigling D."/>
            <person name="Ford K.L."/>
            <person name="Foster G.D."/>
            <person name="Pangilinan J."/>
            <person name="Papanicolaou A."/>
            <person name="Barry K."/>
            <person name="LaButti K."/>
            <person name="Viragh M."/>
            <person name="Koriabine M."/>
            <person name="Yan M."/>
            <person name="Riley R."/>
            <person name="Champramary S."/>
            <person name="Plett K.L."/>
            <person name="Tsai I.J."/>
            <person name="Slot J."/>
            <person name="Sipos G."/>
            <person name="Plett J."/>
            <person name="Nagy L.G."/>
            <person name="Grigoriev I.V."/>
        </authorList>
    </citation>
    <scope>NUCLEOTIDE SEQUENCE</scope>
    <source>
        <strain evidence="2">ICMP 16352</strain>
    </source>
</reference>
<name>A0AA39NNA0_9AGAR</name>
<dbReference type="Proteomes" id="UP001175227">
    <property type="component" value="Unassembled WGS sequence"/>
</dbReference>
<comment type="caution">
    <text evidence="2">The sequence shown here is derived from an EMBL/GenBank/DDBJ whole genome shotgun (WGS) entry which is preliminary data.</text>
</comment>